<feature type="signal peptide" evidence="2">
    <location>
        <begin position="1"/>
        <end position="20"/>
    </location>
</feature>
<gene>
    <name evidence="3" type="primary">SP15</name>
</gene>
<organism evidence="3">
    <name type="scientific">Phlebotomus ariasi</name>
    <dbReference type="NCBI Taxonomy" id="59272"/>
    <lineage>
        <taxon>Eukaryota</taxon>
        <taxon>Metazoa</taxon>
        <taxon>Ecdysozoa</taxon>
        <taxon>Arthropoda</taxon>
        <taxon>Hexapoda</taxon>
        <taxon>Insecta</taxon>
        <taxon>Pterygota</taxon>
        <taxon>Neoptera</taxon>
        <taxon>Endopterygota</taxon>
        <taxon>Diptera</taxon>
        <taxon>Nematocera</taxon>
        <taxon>Psychodoidea</taxon>
        <taxon>Psychodidae</taxon>
        <taxon>Phlebotomus</taxon>
        <taxon>Larroussius</taxon>
    </lineage>
</organism>
<feature type="region of interest" description="Disordered" evidence="1">
    <location>
        <begin position="25"/>
        <end position="65"/>
    </location>
</feature>
<dbReference type="AlphaFoldDB" id="Q2TJF3"/>
<evidence type="ECO:0000256" key="1">
    <source>
        <dbReference type="SAM" id="MobiDB-lite"/>
    </source>
</evidence>
<evidence type="ECO:0000313" key="3">
    <source>
        <dbReference type="EMBL" id="AAX55658.1"/>
    </source>
</evidence>
<dbReference type="EMBL" id="AY862485">
    <property type="protein sequence ID" value="AAX55658.1"/>
    <property type="molecule type" value="mRNA"/>
</dbReference>
<feature type="chain" id="PRO_5004216491" evidence="2">
    <location>
        <begin position="21"/>
        <end position="65"/>
    </location>
</feature>
<proteinExistence type="evidence at transcript level"/>
<accession>Q2TJF3</accession>
<reference evidence="3" key="1">
    <citation type="journal article" date="2006" name="Vaccine">
        <title>From transcriptome to immunome: identification of DTH inducing proteins from a Phlebotomus ariasi salivary gland cDNA library.</title>
        <authorList>
            <person name="Oliveira F."/>
            <person name="Kamhawi S."/>
            <person name="Seitz A.E."/>
            <person name="Pham V.M."/>
            <person name="Guigal P.M."/>
            <person name="Fischer L."/>
            <person name="Ward J."/>
            <person name="Valenzuela J.G."/>
        </authorList>
    </citation>
    <scope>NUCLEOTIDE SEQUENCE</scope>
</reference>
<evidence type="ECO:0000256" key="2">
    <source>
        <dbReference type="SAM" id="SignalP"/>
    </source>
</evidence>
<protein>
    <submittedName>
        <fullName evidence="3">5 kDa salivary protein</fullName>
    </submittedName>
</protein>
<name>Q2TJF3_9DIPT</name>
<keyword evidence="2" id="KW-0732">Signal</keyword>
<sequence length="65" mass="7105">MKKILLFSVIFVALLITAEAIPGKRARPKAPAVTKGRDVPKPRPGQGGQVPVEPDFPMENLRSRI</sequence>